<dbReference type="RefSeq" id="WP_110413038.1">
    <property type="nucleotide sequence ID" value="NZ_QGLK01000004.1"/>
</dbReference>
<dbReference type="InterPro" id="IPR050922">
    <property type="entry name" value="LytR/CpsA/Psr_CW_biosynth"/>
</dbReference>
<dbReference type="Pfam" id="PF03816">
    <property type="entry name" value="LytR_cpsA_psr"/>
    <property type="match status" value="1"/>
</dbReference>
<keyword evidence="3" id="KW-0812">Transmembrane</keyword>
<reference evidence="5 6" key="1">
    <citation type="submission" date="2018-05" db="EMBL/GenBank/DDBJ databases">
        <title>Reference genomes for bee gut microbiota database.</title>
        <authorList>
            <person name="Ellegaard K.M."/>
        </authorList>
    </citation>
    <scope>NUCLEOTIDE SEQUENCE [LARGE SCALE GENOMIC DNA]</scope>
    <source>
        <strain evidence="5 6">ESL0199</strain>
    </source>
</reference>
<dbReference type="PANTHER" id="PTHR33392:SF6">
    <property type="entry name" value="POLYISOPRENYL-TEICHOIC ACID--PEPTIDOGLYCAN TEICHOIC ACID TRANSFERASE TAGU"/>
    <property type="match status" value="1"/>
</dbReference>
<feature type="region of interest" description="Disordered" evidence="2">
    <location>
        <begin position="1"/>
        <end position="27"/>
    </location>
</feature>
<evidence type="ECO:0000256" key="1">
    <source>
        <dbReference type="ARBA" id="ARBA00006068"/>
    </source>
</evidence>
<feature type="transmembrane region" description="Helical" evidence="3">
    <location>
        <begin position="37"/>
        <end position="56"/>
    </location>
</feature>
<dbReference type="AlphaFoldDB" id="A0A318MNQ2"/>
<evidence type="ECO:0000259" key="4">
    <source>
        <dbReference type="Pfam" id="PF03816"/>
    </source>
</evidence>
<dbReference type="EMBL" id="QGLK01000004">
    <property type="protein sequence ID" value="PXY87963.1"/>
    <property type="molecule type" value="Genomic_DNA"/>
</dbReference>
<protein>
    <submittedName>
        <fullName evidence="5">Transcriptional regulator</fullName>
    </submittedName>
</protein>
<accession>A0A318MNQ2</accession>
<comment type="caution">
    <text evidence="5">The sequence shown here is derived from an EMBL/GenBank/DDBJ whole genome shotgun (WGS) entry which is preliminary data.</text>
</comment>
<proteinExistence type="inferred from homology"/>
<feature type="compositionally biased region" description="Low complexity" evidence="2">
    <location>
        <begin position="420"/>
        <end position="433"/>
    </location>
</feature>
<dbReference type="NCBIfam" id="TIGR00350">
    <property type="entry name" value="lytR_cpsA_psr"/>
    <property type="match status" value="1"/>
</dbReference>
<evidence type="ECO:0000256" key="2">
    <source>
        <dbReference type="SAM" id="MobiDB-lite"/>
    </source>
</evidence>
<feature type="compositionally biased region" description="Polar residues" evidence="2">
    <location>
        <begin position="394"/>
        <end position="419"/>
    </location>
</feature>
<feature type="compositionally biased region" description="Low complexity" evidence="2">
    <location>
        <begin position="377"/>
        <end position="393"/>
    </location>
</feature>
<dbReference type="InterPro" id="IPR004474">
    <property type="entry name" value="LytR_CpsA_psr"/>
</dbReference>
<organism evidence="5 6">
    <name type="scientific">Bifidobacterium asteroides</name>
    <dbReference type="NCBI Taxonomy" id="1684"/>
    <lineage>
        <taxon>Bacteria</taxon>
        <taxon>Bacillati</taxon>
        <taxon>Actinomycetota</taxon>
        <taxon>Actinomycetes</taxon>
        <taxon>Bifidobacteriales</taxon>
        <taxon>Bifidobacteriaceae</taxon>
        <taxon>Bifidobacterium</taxon>
    </lineage>
</organism>
<evidence type="ECO:0000313" key="6">
    <source>
        <dbReference type="Proteomes" id="UP000248128"/>
    </source>
</evidence>
<keyword evidence="3" id="KW-0472">Membrane</keyword>
<keyword evidence="3" id="KW-1133">Transmembrane helix</keyword>
<sequence length="494" mass="53057">MTSPTRKMGLPNIKAGRNGKPQHSDGFRSSHSLRTGICLALTFVLCFLASTVAAFWTDINGHMHVLEPINLTQAHKAPEDIYKGKTLNVLVLGQDTRDGKGNSEVGGSGDGLEENHQSDTAMVVQIAANRSYVNVVSIPRDSIVNAPACVTSNGKTIPARRHVMFNSIFAEGYNQGGDANSAASCSLAAVRSLTGLDIQQFVVADFNGFKSIIDALGGVDVCIPKDTWDGYTGINLKRGLHHLDGTQATEYARMRHGTGADGSDIMRTTRQQYLIKSLVNEAKTVDIYSDLPKAYRLATTSMSTLQLSEGLGSFQTLLGLGNSLKHIDTAHIYARTIPVEEWSQDRNRVVWTEQAETIWHLLRQGKPLTQANEEAESASSSRTSSSDTSSSDTQANNEQKPQDTQSARDNTQTPSKSSVSGAATQTPSASASALPEPDPRTGLITMPDKTLIDPSTGGIVDPNDGTIKDANTGQYIGMADRYLFATVCAVPAQR</sequence>
<name>A0A318MNQ2_9BIFI</name>
<dbReference type="OrthoDB" id="9782542at2"/>
<feature type="region of interest" description="Disordered" evidence="2">
    <location>
        <begin position="365"/>
        <end position="465"/>
    </location>
</feature>
<evidence type="ECO:0000313" key="5">
    <source>
        <dbReference type="EMBL" id="PXY87963.1"/>
    </source>
</evidence>
<dbReference type="PANTHER" id="PTHR33392">
    <property type="entry name" value="POLYISOPRENYL-TEICHOIC ACID--PEPTIDOGLYCAN TEICHOIC ACID TRANSFERASE TAGU"/>
    <property type="match status" value="1"/>
</dbReference>
<evidence type="ECO:0000256" key="3">
    <source>
        <dbReference type="SAM" id="Phobius"/>
    </source>
</evidence>
<feature type="domain" description="Cell envelope-related transcriptional attenuator" evidence="4">
    <location>
        <begin position="118"/>
        <end position="283"/>
    </location>
</feature>
<dbReference type="Gene3D" id="3.40.630.190">
    <property type="entry name" value="LCP protein"/>
    <property type="match status" value="1"/>
</dbReference>
<dbReference type="Proteomes" id="UP000248128">
    <property type="component" value="Unassembled WGS sequence"/>
</dbReference>
<comment type="similarity">
    <text evidence="1">Belongs to the LytR/CpsA/Psr (LCP) family.</text>
</comment>
<gene>
    <name evidence="5" type="ORF">DKK74_04720</name>
</gene>